<dbReference type="GO" id="GO:0042744">
    <property type="term" value="P:hydrogen peroxide catabolic process"/>
    <property type="evidence" value="ECO:0007669"/>
    <property type="project" value="TreeGrafter"/>
</dbReference>
<evidence type="ECO:0000256" key="8">
    <source>
        <dbReference type="PIRSR" id="PIRSR637944-1"/>
    </source>
</evidence>
<dbReference type="EMBL" id="CM017886">
    <property type="protein sequence ID" value="KAG1369644.1"/>
    <property type="molecule type" value="Genomic_DNA"/>
</dbReference>
<evidence type="ECO:0000313" key="12">
    <source>
        <dbReference type="Proteomes" id="UP000797356"/>
    </source>
</evidence>
<evidence type="ECO:0000313" key="11">
    <source>
        <dbReference type="EMBL" id="KAG1369644.1"/>
    </source>
</evidence>
<comment type="similarity">
    <text evidence="2">Belongs to the peroxiredoxin family. Prx5 subfamily.</text>
</comment>
<dbReference type="GO" id="GO:0008379">
    <property type="term" value="F:thioredoxin peroxidase activity"/>
    <property type="evidence" value="ECO:0007669"/>
    <property type="project" value="InterPro"/>
</dbReference>
<keyword evidence="4" id="KW-0575">Peroxidase</keyword>
<dbReference type="Pfam" id="PF08534">
    <property type="entry name" value="Redoxin"/>
    <property type="match status" value="1"/>
</dbReference>
<dbReference type="Proteomes" id="UP000797356">
    <property type="component" value="Chromosome 15"/>
</dbReference>
<dbReference type="SUPFAM" id="SSF52833">
    <property type="entry name" value="Thioredoxin-like"/>
    <property type="match status" value="1"/>
</dbReference>
<comment type="catalytic activity">
    <reaction evidence="1">
        <text>[glutaredoxin]-dithiol + a hydroperoxide = [glutaredoxin]-disulfide + an alcohol + H2O</text>
        <dbReference type="Rhea" id="RHEA:62624"/>
        <dbReference type="Rhea" id="RHEA-COMP:10729"/>
        <dbReference type="Rhea" id="RHEA-COMP:10730"/>
        <dbReference type="ChEBI" id="CHEBI:15377"/>
        <dbReference type="ChEBI" id="CHEBI:29950"/>
        <dbReference type="ChEBI" id="CHEBI:30879"/>
        <dbReference type="ChEBI" id="CHEBI:35924"/>
        <dbReference type="ChEBI" id="CHEBI:50058"/>
        <dbReference type="EC" id="1.11.1.25"/>
    </reaction>
</comment>
<evidence type="ECO:0000256" key="9">
    <source>
        <dbReference type="SAM" id="MobiDB-lite"/>
    </source>
</evidence>
<feature type="domain" description="Redoxin" evidence="10">
    <location>
        <begin position="78"/>
        <end position="147"/>
    </location>
</feature>
<dbReference type="InterPro" id="IPR036249">
    <property type="entry name" value="Thioredoxin-like_sf"/>
</dbReference>
<protein>
    <recommendedName>
        <fullName evidence="3">glutaredoxin-dependent peroxiredoxin</fullName>
        <ecNumber evidence="3">1.11.1.25</ecNumber>
    </recommendedName>
    <alternativeName>
        <fullName evidence="7">Glutaredoxin-dependent peroxiredoxin</fullName>
    </alternativeName>
</protein>
<evidence type="ECO:0000256" key="7">
    <source>
        <dbReference type="ARBA" id="ARBA00031688"/>
    </source>
</evidence>
<sequence length="153" mass="16316">MPRPQLSLPHRLVSSAALLRFRRHLSGGSPPPSRPRRPLSLSGTSPDVTFAYFVPAGKLKTVRLGAHQGQEGHPLRGAGAFTPTCSQKDLSGFVEKASELKAKGVDTIACVSVNDAFVMRAWNETLDVGDEVLMLADGNGDFTRPRGGPRSPG</sequence>
<evidence type="ECO:0000256" key="1">
    <source>
        <dbReference type="ARBA" id="ARBA00001711"/>
    </source>
</evidence>
<evidence type="ECO:0000256" key="5">
    <source>
        <dbReference type="ARBA" id="ARBA00022862"/>
    </source>
</evidence>
<dbReference type="AlphaFoldDB" id="A0A8K0IW87"/>
<evidence type="ECO:0000256" key="3">
    <source>
        <dbReference type="ARBA" id="ARBA00013016"/>
    </source>
</evidence>
<dbReference type="InterPro" id="IPR037944">
    <property type="entry name" value="PRX5-like"/>
</dbReference>
<organism evidence="11 12">
    <name type="scientific">Cocos nucifera</name>
    <name type="common">Coconut palm</name>
    <dbReference type="NCBI Taxonomy" id="13894"/>
    <lineage>
        <taxon>Eukaryota</taxon>
        <taxon>Viridiplantae</taxon>
        <taxon>Streptophyta</taxon>
        <taxon>Embryophyta</taxon>
        <taxon>Tracheophyta</taxon>
        <taxon>Spermatophyta</taxon>
        <taxon>Magnoliopsida</taxon>
        <taxon>Liliopsida</taxon>
        <taxon>Arecaceae</taxon>
        <taxon>Arecoideae</taxon>
        <taxon>Cocoseae</taxon>
        <taxon>Attaleinae</taxon>
        <taxon>Cocos</taxon>
    </lineage>
</organism>
<dbReference type="Gene3D" id="3.40.30.10">
    <property type="entry name" value="Glutaredoxin"/>
    <property type="match status" value="1"/>
</dbReference>
<keyword evidence="5" id="KW-0049">Antioxidant</keyword>
<dbReference type="OrthoDB" id="1882547at2759"/>
<dbReference type="GO" id="GO:0034599">
    <property type="term" value="P:cellular response to oxidative stress"/>
    <property type="evidence" value="ECO:0007669"/>
    <property type="project" value="InterPro"/>
</dbReference>
<dbReference type="InterPro" id="IPR013740">
    <property type="entry name" value="Redoxin"/>
</dbReference>
<gene>
    <name evidence="11" type="ORF">COCNU_15G000100</name>
</gene>
<dbReference type="PANTHER" id="PTHR10430:SF16">
    <property type="entry name" value="PEROXIREDOXIN-5, MITOCHONDRIAL"/>
    <property type="match status" value="1"/>
</dbReference>
<evidence type="ECO:0000256" key="6">
    <source>
        <dbReference type="ARBA" id="ARBA00023002"/>
    </source>
</evidence>
<evidence type="ECO:0000256" key="4">
    <source>
        <dbReference type="ARBA" id="ARBA00022559"/>
    </source>
</evidence>
<dbReference type="GO" id="GO:0005737">
    <property type="term" value="C:cytoplasm"/>
    <property type="evidence" value="ECO:0007669"/>
    <property type="project" value="TreeGrafter"/>
</dbReference>
<feature type="region of interest" description="Disordered" evidence="9">
    <location>
        <begin position="23"/>
        <end position="42"/>
    </location>
</feature>
<reference evidence="11" key="1">
    <citation type="journal article" date="2017" name="Gigascience">
        <title>The genome draft of coconut (Cocos nucifera).</title>
        <authorList>
            <person name="Xiao Y."/>
            <person name="Xu P."/>
            <person name="Fan H."/>
            <person name="Baudouin L."/>
            <person name="Xia W."/>
            <person name="Bocs S."/>
            <person name="Xu J."/>
            <person name="Li Q."/>
            <person name="Guo A."/>
            <person name="Zhou L."/>
            <person name="Li J."/>
            <person name="Wu Y."/>
            <person name="Ma Z."/>
            <person name="Armero A."/>
            <person name="Issali A.E."/>
            <person name="Liu N."/>
            <person name="Peng M."/>
            <person name="Yang Y."/>
        </authorList>
    </citation>
    <scope>NUCLEOTIDE SEQUENCE</scope>
    <source>
        <tissue evidence="11">Spear leaf of Hainan Tall coconut</tissue>
    </source>
</reference>
<evidence type="ECO:0000256" key="2">
    <source>
        <dbReference type="ARBA" id="ARBA00010505"/>
    </source>
</evidence>
<dbReference type="EC" id="1.11.1.25" evidence="3"/>
<keyword evidence="6" id="KW-0560">Oxidoreductase</keyword>
<comment type="caution">
    <text evidence="11">The sequence shown here is derived from an EMBL/GenBank/DDBJ whole genome shotgun (WGS) entry which is preliminary data.</text>
</comment>
<feature type="active site" description="Cysteine sulfenic acid (-SOH) intermediate" evidence="8">
    <location>
        <position position="85"/>
    </location>
</feature>
<reference evidence="11" key="2">
    <citation type="submission" date="2019-07" db="EMBL/GenBank/DDBJ databases">
        <authorList>
            <person name="Yang Y."/>
            <person name="Bocs S."/>
            <person name="Baudouin L."/>
        </authorList>
    </citation>
    <scope>NUCLEOTIDE SEQUENCE</scope>
    <source>
        <tissue evidence="11">Spear leaf of Hainan Tall coconut</tissue>
    </source>
</reference>
<dbReference type="PANTHER" id="PTHR10430">
    <property type="entry name" value="PEROXIREDOXIN"/>
    <property type="match status" value="1"/>
</dbReference>
<accession>A0A8K0IW87</accession>
<name>A0A8K0IW87_COCNU</name>
<dbReference type="GO" id="GO:0045454">
    <property type="term" value="P:cell redox homeostasis"/>
    <property type="evidence" value="ECO:0007669"/>
    <property type="project" value="TreeGrafter"/>
</dbReference>
<keyword evidence="12" id="KW-1185">Reference proteome</keyword>
<proteinExistence type="inferred from homology"/>
<evidence type="ECO:0000259" key="10">
    <source>
        <dbReference type="Pfam" id="PF08534"/>
    </source>
</evidence>